<dbReference type="GO" id="GO:0030150">
    <property type="term" value="P:protein import into mitochondrial matrix"/>
    <property type="evidence" value="ECO:0007669"/>
    <property type="project" value="UniProtKB-UniRule"/>
</dbReference>
<comment type="function">
    <text evidence="10">Essential component of the TIM23 complex, a complex that mediates the translocation of transit peptide-containing proteins across the mitochondrial inner membrane.</text>
</comment>
<dbReference type="FunFam" id="3.10.450.320:FF:000002">
    <property type="entry name" value="Mitochondrial import inner membrane translocase subunit tim21"/>
    <property type="match status" value="1"/>
</dbReference>
<dbReference type="STRING" id="215637.A0A4V1J5T0"/>
<evidence type="ECO:0000256" key="10">
    <source>
        <dbReference type="RuleBase" id="RU367142"/>
    </source>
</evidence>
<evidence type="ECO:0000256" key="2">
    <source>
        <dbReference type="ARBA" id="ARBA00010867"/>
    </source>
</evidence>
<name>A0A4V1J5T0_9FUNG</name>
<keyword evidence="10" id="KW-0811">Translocation</keyword>
<comment type="subunit">
    <text evidence="10">Component of the TIM23 complex.</text>
</comment>
<evidence type="ECO:0000256" key="1">
    <source>
        <dbReference type="ARBA" id="ARBA00004434"/>
    </source>
</evidence>
<evidence type="ECO:0000313" key="12">
    <source>
        <dbReference type="Proteomes" id="UP000268162"/>
    </source>
</evidence>
<dbReference type="Gene3D" id="3.10.450.320">
    <property type="entry name" value="Mitochondrial import inner membrane translocase subunit Tim21"/>
    <property type="match status" value="1"/>
</dbReference>
<organism evidence="11 12">
    <name type="scientific">Dimargaris cristalligena</name>
    <dbReference type="NCBI Taxonomy" id="215637"/>
    <lineage>
        <taxon>Eukaryota</taxon>
        <taxon>Fungi</taxon>
        <taxon>Fungi incertae sedis</taxon>
        <taxon>Zoopagomycota</taxon>
        <taxon>Kickxellomycotina</taxon>
        <taxon>Dimargaritomycetes</taxon>
        <taxon>Dimargaritales</taxon>
        <taxon>Dimargaritaceae</taxon>
        <taxon>Dimargaris</taxon>
    </lineage>
</organism>
<keyword evidence="5 10" id="KW-0999">Mitochondrion inner membrane</keyword>
<dbReference type="InterPro" id="IPR038552">
    <property type="entry name" value="Tim21_IMS_sf"/>
</dbReference>
<dbReference type="Proteomes" id="UP000268162">
    <property type="component" value="Unassembled WGS sequence"/>
</dbReference>
<dbReference type="EMBL" id="ML002224">
    <property type="protein sequence ID" value="RKP40129.1"/>
    <property type="molecule type" value="Genomic_DNA"/>
</dbReference>
<comment type="subcellular location">
    <subcellularLocation>
        <location evidence="1 10">Mitochondrion inner membrane</location>
        <topology evidence="1 10">Single-pass membrane protein</topology>
    </subcellularLocation>
</comment>
<evidence type="ECO:0000256" key="7">
    <source>
        <dbReference type="ARBA" id="ARBA00022989"/>
    </source>
</evidence>
<comment type="similarity">
    <text evidence="2 10">Belongs to the TIM21 family.</text>
</comment>
<gene>
    <name evidence="11" type="ORF">BJ085DRAFT_37072</name>
</gene>
<dbReference type="GO" id="GO:0005744">
    <property type="term" value="C:TIM23 mitochondrial import inner membrane translocase complex"/>
    <property type="evidence" value="ECO:0007669"/>
    <property type="project" value="UniProtKB-UniRule"/>
</dbReference>
<proteinExistence type="inferred from homology"/>
<evidence type="ECO:0000256" key="9">
    <source>
        <dbReference type="ARBA" id="ARBA00023136"/>
    </source>
</evidence>
<keyword evidence="6" id="KW-0809">Transit peptide</keyword>
<reference evidence="12" key="1">
    <citation type="journal article" date="2018" name="Nat. Microbiol.">
        <title>Leveraging single-cell genomics to expand the fungal tree of life.</title>
        <authorList>
            <person name="Ahrendt S.R."/>
            <person name="Quandt C.A."/>
            <person name="Ciobanu D."/>
            <person name="Clum A."/>
            <person name="Salamov A."/>
            <person name="Andreopoulos B."/>
            <person name="Cheng J.F."/>
            <person name="Woyke T."/>
            <person name="Pelin A."/>
            <person name="Henrissat B."/>
            <person name="Reynolds N.K."/>
            <person name="Benny G.L."/>
            <person name="Smith M.E."/>
            <person name="James T.Y."/>
            <person name="Grigoriev I.V."/>
        </authorList>
    </citation>
    <scope>NUCLEOTIDE SEQUENCE [LARGE SCALE GENOMIC DNA]</scope>
    <source>
        <strain evidence="12">RSA 468</strain>
    </source>
</reference>
<dbReference type="PANTHER" id="PTHR13032:SF6">
    <property type="entry name" value="MITOCHONDRIAL IMPORT INNER MEMBRANE TRANSLOCASE SUBUNIT TIM21"/>
    <property type="match status" value="1"/>
</dbReference>
<dbReference type="AlphaFoldDB" id="A0A4V1J5T0"/>
<keyword evidence="4 10" id="KW-0812">Transmembrane</keyword>
<sequence length="214" mass="24292">MARVVVVRAYSQEPLLDRTRNALGTLGNLAVVLAGLTVLCGLPYFLFADLVGDEGHIKWFSDALQRVRRDPNVQERIGSPIKGFGDPSQSRMSRNRTIGHMITQDRHGVEHMVMRFFIEGPLNSGTVKLELVKGPEGHWQYRYILVEVPGQGLPSWRIVVDTEQPPPPPAWREIVKDSSEFVYEKSVTLAESVRLLSLATYDQVKEWIETLRRQ</sequence>
<dbReference type="PANTHER" id="PTHR13032">
    <property type="entry name" value="MITOCHONDRIAL IMPORT INNER MEMBRANE TRANSLOCASE SUBUNIT TIM21"/>
    <property type="match status" value="1"/>
</dbReference>
<evidence type="ECO:0000256" key="4">
    <source>
        <dbReference type="ARBA" id="ARBA00022692"/>
    </source>
</evidence>
<evidence type="ECO:0000256" key="5">
    <source>
        <dbReference type="ARBA" id="ARBA00022792"/>
    </source>
</evidence>
<protein>
    <recommendedName>
        <fullName evidence="3 10">Mitochondrial import inner membrane translocase subunit Tim21</fullName>
    </recommendedName>
</protein>
<keyword evidence="12" id="KW-1185">Reference proteome</keyword>
<dbReference type="OrthoDB" id="436405at2759"/>
<keyword evidence="7 10" id="KW-1133">Transmembrane helix</keyword>
<evidence type="ECO:0000256" key="3">
    <source>
        <dbReference type="ARBA" id="ARBA00020726"/>
    </source>
</evidence>
<accession>A0A4V1J5T0</accession>
<dbReference type="Pfam" id="PF08294">
    <property type="entry name" value="TIM21"/>
    <property type="match status" value="1"/>
</dbReference>
<keyword evidence="9 10" id="KW-0472">Membrane</keyword>
<keyword evidence="10" id="KW-0653">Protein transport</keyword>
<dbReference type="InterPro" id="IPR013261">
    <property type="entry name" value="Tim21"/>
</dbReference>
<keyword evidence="10" id="KW-0813">Transport</keyword>
<evidence type="ECO:0000313" key="11">
    <source>
        <dbReference type="EMBL" id="RKP40129.1"/>
    </source>
</evidence>
<evidence type="ECO:0000256" key="8">
    <source>
        <dbReference type="ARBA" id="ARBA00023128"/>
    </source>
</evidence>
<keyword evidence="8 10" id="KW-0496">Mitochondrion</keyword>
<feature type="transmembrane region" description="Helical" evidence="10">
    <location>
        <begin position="21"/>
        <end position="47"/>
    </location>
</feature>
<evidence type="ECO:0000256" key="6">
    <source>
        <dbReference type="ARBA" id="ARBA00022946"/>
    </source>
</evidence>